<organism evidence="2 3">
    <name type="scientific">Scheffersomyces stipitis (strain ATCC 58785 / CBS 6054 / NBRC 10063 / NRRL Y-11545)</name>
    <name type="common">Yeast</name>
    <name type="synonym">Pichia stipitis</name>
    <dbReference type="NCBI Taxonomy" id="322104"/>
    <lineage>
        <taxon>Eukaryota</taxon>
        <taxon>Fungi</taxon>
        <taxon>Dikarya</taxon>
        <taxon>Ascomycota</taxon>
        <taxon>Saccharomycotina</taxon>
        <taxon>Pichiomycetes</taxon>
        <taxon>Debaryomycetaceae</taxon>
        <taxon>Scheffersomyces</taxon>
    </lineage>
</organism>
<dbReference type="GeneID" id="4851304"/>
<evidence type="ECO:0000313" key="2">
    <source>
        <dbReference type="EMBL" id="EAZ63899.2"/>
    </source>
</evidence>
<dbReference type="InParanoid" id="A3GGA5"/>
<dbReference type="STRING" id="322104.A3GGA5"/>
<comment type="caution">
    <text evidence="2">The sequence shown here is derived from an EMBL/GenBank/DDBJ whole genome shotgun (WGS) entry which is preliminary data.</text>
</comment>
<dbReference type="RefSeq" id="XP_001387922.2">
    <property type="nucleotide sequence ID" value="XM_001387885.1"/>
</dbReference>
<dbReference type="OMA" id="ILELYMI"/>
<reference evidence="2 3" key="1">
    <citation type="journal article" date="2007" name="Nat. Biotechnol.">
        <title>Genome sequence of the lignocellulose-bioconverting and xylose-fermenting yeast Pichia stipitis.</title>
        <authorList>
            <person name="Jeffries T.W."/>
            <person name="Grigoriev I.V."/>
            <person name="Grimwood J."/>
            <person name="Laplaza J.M."/>
            <person name="Aerts A."/>
            <person name="Salamov A."/>
            <person name="Schmutz J."/>
            <person name="Lindquist E."/>
            <person name="Dehal P."/>
            <person name="Shapiro H."/>
            <person name="Jin Y.S."/>
            <person name="Passoth V."/>
            <person name="Richardson P.M."/>
        </authorList>
    </citation>
    <scope>NUCLEOTIDE SEQUENCE [LARGE SCALE GENOMIC DNA]</scope>
    <source>
        <strain evidence="3">ATCC 58785 / CBS 6054 / NBRC 10063 / NRRL Y-11545</strain>
    </source>
</reference>
<dbReference type="InterPro" id="IPR059141">
    <property type="entry name" value="Beta-prop_Nup120_160"/>
</dbReference>
<dbReference type="EMBL" id="AAVQ01000001">
    <property type="protein sequence ID" value="EAZ63899.2"/>
    <property type="molecule type" value="Genomic_DNA"/>
</dbReference>
<evidence type="ECO:0000259" key="1">
    <source>
        <dbReference type="Pfam" id="PF11715"/>
    </source>
</evidence>
<evidence type="ECO:0000313" key="3">
    <source>
        <dbReference type="Proteomes" id="UP000002258"/>
    </source>
</evidence>
<dbReference type="eggNOG" id="KOG4521">
    <property type="taxonomic scope" value="Eukaryota"/>
</dbReference>
<feature type="domain" description="Nucleoporin Nup120/160 beta-propeller" evidence="1">
    <location>
        <begin position="63"/>
        <end position="550"/>
    </location>
</feature>
<protein>
    <submittedName>
        <fullName evidence="2">Nuclear pore protein</fullName>
    </submittedName>
</protein>
<name>A3GGA5_PICST</name>
<dbReference type="FunCoup" id="A3GGA5">
    <property type="interactions" value="168"/>
</dbReference>
<keyword evidence="3" id="KW-1185">Reference proteome</keyword>
<dbReference type="Pfam" id="PF11715">
    <property type="entry name" value="Beta-prop_Nup120_160"/>
    <property type="match status" value="1"/>
</dbReference>
<proteinExistence type="predicted"/>
<dbReference type="KEGG" id="pic:PICST_80698"/>
<dbReference type="AlphaFoldDB" id="A3GGA5"/>
<gene>
    <name evidence="2" type="primary">NUP120</name>
    <name evidence="2" type="ORF">PICST_80698</name>
</gene>
<dbReference type="OrthoDB" id="67716at2759"/>
<dbReference type="Proteomes" id="UP000002258">
    <property type="component" value="Chromosome 1"/>
</dbReference>
<sequence>MDVSYSLSNIAGFKSHLPVQKITLPLKYPSQNQEQNTNERFHALLAETGAIIDLSASQSYIDFVSWDLLADLKTITLSPINSSVKKLELPLQNIQVTLPHKIVSSKSVSITYQSDQSGNEDGYIIVDLVDENFLFVTLRFALSDFIVANNSSKFSLGNFDQWGHISVPYSFEMRSDPYLVKTVDPLKVIVSLKDGGFLIFKRSAILEDVEVGTFSEASSILPFTFLSGIFKKDPRQEVVLEGISSNTIVDVIQIDSNTIASLTVRKVLKLWSTDNLVPTSTPIELTEINDSSSWLTSVPAKYFQVISSKTGQSYLSLYYSTNSADNSKSRYVFKTWKIRKSDTIVELELLDHLTFQPELPNILLLSSSAQPSFQNTLWFIQDYQTQLSDDSIKFHILWKSNTSSVLVTLAINFQTGAIESKKWSHSQEGKTFEELGPYHDSEYYRNKILNSGRYNDLILQTSLDVFRSYKGLDSVDKKSFIRDSTEETIKLASNNDPYETKQNWYKLETLCAEFKKLGEEDLAISLTNQATLLTIQANGLGIFRPSHYFESFPYKKLDTPEGKLFNILNKLNNVLSTKTYHRILARIRSTTSLTLQDSNEWYEDFIGNKLSDEEAQNIVNELGNIEDAFGLLDTLIGSVDYVSIDDLGADKLTDSLDIPPAEKLNTVLTFKNIIASHESIVLNLFVLFLVCDSNDRILLLLNKIINKLNIYDIVRCIFDTSFKKQNKTSRIENENLNILENSLFWSGIVDNNPQLNYLIRGSRMNEACDYFIGTVLSSYKNFIVDVTLDLLNRDEGKFIKSTFFKMLNRSRNIDRFIIGLVYLINSDANEFFETFETYELFDIARENELKEKIYKSLANNETIKIFLDIVFSEDKNPVLKKADYFHALAELSKEQAARARRHSHSQNFELRAIEILKEIESPDEVVLSRVDSYYLNVFDFALNTSNYDAIYDALSNLSPNSSLYEYTDLFNRFINKLIANQSIYIIFPPHPNALYKKYFLLIDNILLNIANHELALSSSLKLYEYLYSWRLFGASNSLTSKDMADRRGAVESLYMFITRFKDERKNLIAYSATPTIEDVKQYKLKILELYMIILNCLKGFDNEEDQWIVKQKDAESLSIVKLEELKIEYFEWFRELEDDLRNEI</sequence>
<accession>A3GGA5</accession>
<dbReference type="HOGENOM" id="CLU_278739_0_0_1"/>